<sequence>MTATSGTAPDLHVLGALALELHGDAPIGREALAQAEVGDLAGLVARDLAGFCAEAAMLELVTVGALYDPVELLRPGWPLHRELDQLAARAPRDAMGGPDGRIIAFGAHDGRLPGALTPSPDYAGGPLRLLPFVLTGSAEVVSRVGDAFERELIERGMAGADTALAAQDAFGLRVEHARYLTVHDLAAMTALQYEHAGLAALWPLLETALLQPDGEAWLDRPPEPLLHYVDGEARIALFSPAAWHARYAAEIDCDSAETRDRLQRQHQHFEARQRQIAAVLGAHGVPVNFVHCERDVDYRNALS</sequence>
<evidence type="ECO:0000313" key="1">
    <source>
        <dbReference type="EMBL" id="MEG3183764.1"/>
    </source>
</evidence>
<dbReference type="RefSeq" id="WP_332616063.1">
    <property type="nucleotide sequence ID" value="NZ_JAXGFP010000003.1"/>
</dbReference>
<proteinExistence type="predicted"/>
<protein>
    <submittedName>
        <fullName evidence="1">Uncharacterized protein</fullName>
    </submittedName>
</protein>
<evidence type="ECO:0000313" key="2">
    <source>
        <dbReference type="Proteomes" id="UP001355056"/>
    </source>
</evidence>
<name>A0ABU7YXS6_9GAMM</name>
<comment type="caution">
    <text evidence="1">The sequence shown here is derived from an EMBL/GenBank/DDBJ whole genome shotgun (WGS) entry which is preliminary data.</text>
</comment>
<keyword evidence="2" id="KW-1185">Reference proteome</keyword>
<reference evidence="1 2" key="1">
    <citation type="journal article" date="2016" name="Int. J. Syst. Evol. Microbiol.">
        <title>Lysobacter erysipheiresistens sp. nov., an antagonist of powdery mildew, isolated from tobacco-cultivated soil.</title>
        <authorList>
            <person name="Xie B."/>
            <person name="Li T."/>
            <person name="Lin X."/>
            <person name="Wang C.J."/>
            <person name="Chen Y.J."/>
            <person name="Liu W.J."/>
            <person name="Zhao Z.W."/>
        </authorList>
    </citation>
    <scope>NUCLEOTIDE SEQUENCE [LARGE SCALE GENOMIC DNA]</scope>
    <source>
        <strain evidence="1 2">RS-LYSO-3</strain>
    </source>
</reference>
<gene>
    <name evidence="1" type="ORF">SNE34_07055</name>
</gene>
<accession>A0ABU7YXS6</accession>
<dbReference type="EMBL" id="JAXGFP010000003">
    <property type="protein sequence ID" value="MEG3183764.1"/>
    <property type="molecule type" value="Genomic_DNA"/>
</dbReference>
<dbReference type="Proteomes" id="UP001355056">
    <property type="component" value="Unassembled WGS sequence"/>
</dbReference>
<organism evidence="1 2">
    <name type="scientific">Novilysobacter erysipheiresistens</name>
    <dbReference type="NCBI Taxonomy" id="1749332"/>
    <lineage>
        <taxon>Bacteria</taxon>
        <taxon>Pseudomonadati</taxon>
        <taxon>Pseudomonadota</taxon>
        <taxon>Gammaproteobacteria</taxon>
        <taxon>Lysobacterales</taxon>
        <taxon>Lysobacteraceae</taxon>
        <taxon>Novilysobacter</taxon>
    </lineage>
</organism>